<dbReference type="EMBL" id="AGIZ01000012">
    <property type="protein sequence ID" value="EHC10163.1"/>
    <property type="molecule type" value="Genomic_DNA"/>
</dbReference>
<evidence type="ECO:0000313" key="2">
    <source>
        <dbReference type="Proteomes" id="UP000004344"/>
    </source>
</evidence>
<dbReference type="AlphaFoldDB" id="G6FXV1"/>
<sequence>MFFGMALISLLVVAVLQFQLYENTLKIKILQKVAIPHRPPALSILRIELVVGQFVTAQKFISSLSPKDE</sequence>
<dbReference type="Proteomes" id="UP000004344">
    <property type="component" value="Unassembled WGS sequence"/>
</dbReference>
<reference evidence="1 2" key="1">
    <citation type="submission" date="2011-09" db="EMBL/GenBank/DDBJ databases">
        <title>The draft genome of Fischerella sp. JSC-11.</title>
        <authorList>
            <consortium name="US DOE Joint Genome Institute (JGI-PGF)"/>
            <person name="Lucas S."/>
            <person name="Han J."/>
            <person name="Lapidus A."/>
            <person name="Cheng J.-F."/>
            <person name="Goodwin L."/>
            <person name="Pitluck S."/>
            <person name="Peters L."/>
            <person name="Land M.L."/>
            <person name="Hauser L."/>
            <person name="Sarkisova S."/>
            <person name="Bryant D.A."/>
            <person name="Brown I."/>
            <person name="Woyke T.J."/>
        </authorList>
    </citation>
    <scope>NUCLEOTIDE SEQUENCE [LARGE SCALE GENOMIC DNA]</scope>
    <source>
        <strain evidence="1 2">JSC-11</strain>
    </source>
</reference>
<protein>
    <submittedName>
        <fullName evidence="1">Uncharacterized protein</fullName>
    </submittedName>
</protein>
<proteinExistence type="predicted"/>
<keyword evidence="2" id="KW-1185">Reference proteome</keyword>
<gene>
    <name evidence="1" type="ORF">FJSC11DRAFT_3700</name>
</gene>
<organism evidence="1 2">
    <name type="scientific">Fischerella thermalis JSC-11</name>
    <dbReference type="NCBI Taxonomy" id="741277"/>
    <lineage>
        <taxon>Bacteria</taxon>
        <taxon>Bacillati</taxon>
        <taxon>Cyanobacteriota</taxon>
        <taxon>Cyanophyceae</taxon>
        <taxon>Nostocales</taxon>
        <taxon>Hapalosiphonaceae</taxon>
        <taxon>Fischerella</taxon>
    </lineage>
</organism>
<accession>G6FXV1</accession>
<dbReference type="PATRIC" id="fig|741277.3.peg.3135"/>
<comment type="caution">
    <text evidence="1">The sequence shown here is derived from an EMBL/GenBank/DDBJ whole genome shotgun (WGS) entry which is preliminary data.</text>
</comment>
<name>G6FXV1_9CYAN</name>
<evidence type="ECO:0000313" key="1">
    <source>
        <dbReference type="EMBL" id="EHC10163.1"/>
    </source>
</evidence>